<reference evidence="6 7" key="1">
    <citation type="submission" date="2013-12" db="EMBL/GenBank/DDBJ databases">
        <title>The Genome Sequence of Candida albicans P78048.</title>
        <authorList>
            <consortium name="The Broad Institute Genome Sequencing Platform"/>
            <consortium name="The Broad Institute Genome Sequencing Center for Infectious Disease"/>
            <person name="Cuomo C."/>
            <person name="Bennett R."/>
            <person name="Hirakawa M."/>
            <person name="Noverr M."/>
            <person name="Mitchell A."/>
            <person name="Young S.K."/>
            <person name="Zeng Q."/>
            <person name="Gargeya S."/>
            <person name="Fitzgerald M."/>
            <person name="Abouelleil A."/>
            <person name="Alvarado L."/>
            <person name="Berlin A.M."/>
            <person name="Chapman S.B."/>
            <person name="Dewar J."/>
            <person name="Goldberg J."/>
            <person name="Griggs A."/>
            <person name="Gujja S."/>
            <person name="Hansen M."/>
            <person name="Howarth C."/>
            <person name="Imamovic A."/>
            <person name="Larimer J."/>
            <person name="McCowan C."/>
            <person name="Murphy C."/>
            <person name="Pearson M."/>
            <person name="Priest M."/>
            <person name="Roberts A."/>
            <person name="Saif S."/>
            <person name="Shea T."/>
            <person name="Sykes S."/>
            <person name="Wortman J."/>
            <person name="Nusbaum C."/>
            <person name="Birren B."/>
        </authorList>
    </citation>
    <scope>NUCLEOTIDE SEQUENCE [LARGE SCALE GENOMIC DNA]</scope>
    <source>
        <strain evidence="6 7">P78048</strain>
    </source>
</reference>
<dbReference type="SMART" id="SM00066">
    <property type="entry name" value="GAL4"/>
    <property type="match status" value="1"/>
</dbReference>
<dbReference type="CDD" id="cd12148">
    <property type="entry name" value="fungal_TF_MHR"/>
    <property type="match status" value="1"/>
</dbReference>
<name>A0AB34PUS6_CANAX</name>
<feature type="compositionally biased region" description="Basic and acidic residues" evidence="4">
    <location>
        <begin position="108"/>
        <end position="118"/>
    </location>
</feature>
<sequence>MELEASDSNSFSMSTNETGKANPNVQIVQDGKVVKKVQKTRQRRILSCVYCHSKKIKCDRQKPCSQCTKLGMECKYFINERISRGGKKSSRLTADEKKLRGLMNSANENKKAKQESVETAKSQDTQSSSSSSPTNSSTTSTANPLAPSSSIATSIEEVEQQQFDTAPNTKDYTANPNQSQQEQLGIEDETFKTPSGLDISVSLLGFSNKPEASSNSNSLRSFTANVESPFSGADPFAIGGLIQSPMVNQATNSMTSSYFNHNFTTQATNHNNSINGANNQINFNSSSFPLANSDVSITFSSHANSPTMNFSERLQQQQQQQQQIPPRPESASIVKTQPQSSTLYNSLNGYTINTATSVNYLYGTNTYGENSTILNDITEYLPTDKDRSFELIDRYLNSVHLLLPIVVNMKEFLVQHKLYWEIKSRRDSTTADLNNPRVESPGSSHHSGDGGNEPMPSDSNFNYIQFYTLYLPILYASTISEFEEYDNLLLNQEIHKYLMGFKICKKYYNFPEGIKTIPLLLGNVIIQSTSPNPSTMEMAQIIRYAKFLHFHKDPWITLRIKDPEIIKFRRLLWWVIFGLDALSSHNFCLPPNCRSDDFNVLMPDEEEFIGGEKKLNVSIVSMNIKFGYDILLSEIVYHLHNGLCVNINCHQINQLKQSILSYQEQIKKYISKMDKYFQSKQIFADTLNHSPIQLLNVVNFVKIHSWSFLDRALMLLHKKILLGTPKNHNHNDEIENEIVQLGLKEPVMQIRANENPLSLCKFEDTYGQILEANIITNFNNSSISLLKFGDFENFSYGDLANNLIPSILHNFNDFLLYNDFIKFGKFNWFIKRTIPIDSVILLMIIISVKFKYQFITTEELSTYKNLINSVMYIINRKWFKNEKYKRMLSLTNMTWEYLLKKFDVNDVIAFDVKNSEGAKDLVSVNIMDTSQLKEKILYDLRHNFIDVVDYCSFYSSLENLLNELIKYIESK</sequence>
<dbReference type="SUPFAM" id="SSF57701">
    <property type="entry name" value="Zn2/Cys6 DNA-binding domain"/>
    <property type="match status" value="1"/>
</dbReference>
<dbReference type="InterPro" id="IPR001138">
    <property type="entry name" value="Zn2Cys6_DnaBD"/>
</dbReference>
<gene>
    <name evidence="6" type="ORF">MG3_03829</name>
</gene>
<evidence type="ECO:0000259" key="5">
    <source>
        <dbReference type="PROSITE" id="PS50048"/>
    </source>
</evidence>
<dbReference type="InterPro" id="IPR050613">
    <property type="entry name" value="Sec_Metabolite_Reg"/>
</dbReference>
<dbReference type="GO" id="GO:0005634">
    <property type="term" value="C:nucleus"/>
    <property type="evidence" value="ECO:0007669"/>
    <property type="project" value="UniProtKB-SubCell"/>
</dbReference>
<dbReference type="Proteomes" id="UP000030161">
    <property type="component" value="Unassembled WGS sequence"/>
</dbReference>
<dbReference type="GO" id="GO:0000981">
    <property type="term" value="F:DNA-binding transcription factor activity, RNA polymerase II-specific"/>
    <property type="evidence" value="ECO:0007669"/>
    <property type="project" value="InterPro"/>
</dbReference>
<dbReference type="PROSITE" id="PS00463">
    <property type="entry name" value="ZN2_CY6_FUNGAL_1"/>
    <property type="match status" value="1"/>
</dbReference>
<dbReference type="CDD" id="cd00067">
    <property type="entry name" value="GAL4"/>
    <property type="match status" value="1"/>
</dbReference>
<feature type="region of interest" description="Disordered" evidence="4">
    <location>
        <begin position="430"/>
        <end position="454"/>
    </location>
</feature>
<dbReference type="PANTHER" id="PTHR31001:SF88">
    <property type="entry name" value="TRANSCRIPTION FACTOR PDR3"/>
    <property type="match status" value="1"/>
</dbReference>
<evidence type="ECO:0000256" key="4">
    <source>
        <dbReference type="SAM" id="MobiDB-lite"/>
    </source>
</evidence>
<keyword evidence="2" id="KW-0479">Metal-binding</keyword>
<feature type="domain" description="Zn(2)-C6 fungal-type" evidence="5">
    <location>
        <begin position="47"/>
        <end position="76"/>
    </location>
</feature>
<dbReference type="Gene3D" id="4.10.240.10">
    <property type="entry name" value="Zn(2)-C6 fungal-type DNA-binding domain"/>
    <property type="match status" value="1"/>
</dbReference>
<evidence type="ECO:0000313" key="6">
    <source>
        <dbReference type="EMBL" id="KGR09073.1"/>
    </source>
</evidence>
<comment type="subcellular location">
    <subcellularLocation>
        <location evidence="1">Nucleus</location>
    </subcellularLocation>
</comment>
<keyword evidence="3" id="KW-0539">Nucleus</keyword>
<proteinExistence type="predicted"/>
<dbReference type="AlphaFoldDB" id="A0AB34PUS6"/>
<dbReference type="GO" id="GO:0003677">
    <property type="term" value="F:DNA binding"/>
    <property type="evidence" value="ECO:0007669"/>
    <property type="project" value="InterPro"/>
</dbReference>
<feature type="region of interest" description="Disordered" evidence="4">
    <location>
        <begin position="306"/>
        <end position="331"/>
    </location>
</feature>
<evidence type="ECO:0000256" key="3">
    <source>
        <dbReference type="ARBA" id="ARBA00023242"/>
    </source>
</evidence>
<dbReference type="Pfam" id="PF00172">
    <property type="entry name" value="Zn_clus"/>
    <property type="match status" value="1"/>
</dbReference>
<dbReference type="Pfam" id="PF04082">
    <property type="entry name" value="Fungal_trans"/>
    <property type="match status" value="1"/>
</dbReference>
<evidence type="ECO:0000256" key="2">
    <source>
        <dbReference type="ARBA" id="ARBA00022723"/>
    </source>
</evidence>
<dbReference type="GO" id="GO:0006351">
    <property type="term" value="P:DNA-templated transcription"/>
    <property type="evidence" value="ECO:0007669"/>
    <property type="project" value="InterPro"/>
</dbReference>
<feature type="region of interest" description="Disordered" evidence="4">
    <location>
        <begin position="1"/>
        <end position="22"/>
    </location>
</feature>
<organism evidence="6 7">
    <name type="scientific">Candida albicans P78048</name>
    <dbReference type="NCBI Taxonomy" id="1094989"/>
    <lineage>
        <taxon>Eukaryota</taxon>
        <taxon>Fungi</taxon>
        <taxon>Dikarya</taxon>
        <taxon>Ascomycota</taxon>
        <taxon>Saccharomycotina</taxon>
        <taxon>Pichiomycetes</taxon>
        <taxon>Debaryomycetaceae</taxon>
        <taxon>Candida/Lodderomyces clade</taxon>
        <taxon>Candida</taxon>
    </lineage>
</organism>
<dbReference type="PROSITE" id="PS50048">
    <property type="entry name" value="ZN2_CY6_FUNGAL_2"/>
    <property type="match status" value="1"/>
</dbReference>
<accession>A0AB34PUS6</accession>
<evidence type="ECO:0000256" key="1">
    <source>
        <dbReference type="ARBA" id="ARBA00004123"/>
    </source>
</evidence>
<feature type="region of interest" description="Disordered" evidence="4">
    <location>
        <begin position="85"/>
        <end position="147"/>
    </location>
</feature>
<feature type="compositionally biased region" description="Low complexity" evidence="4">
    <location>
        <begin position="127"/>
        <end position="147"/>
    </location>
</feature>
<evidence type="ECO:0000313" key="7">
    <source>
        <dbReference type="Proteomes" id="UP000030161"/>
    </source>
</evidence>
<protein>
    <recommendedName>
        <fullName evidence="5">Zn(2)-C6 fungal-type domain-containing protein</fullName>
    </recommendedName>
</protein>
<dbReference type="SMART" id="SM00906">
    <property type="entry name" value="Fungal_trans"/>
    <property type="match status" value="1"/>
</dbReference>
<dbReference type="EMBL" id="AJIX01000027">
    <property type="protein sequence ID" value="KGR09073.1"/>
    <property type="molecule type" value="Genomic_DNA"/>
</dbReference>
<dbReference type="InterPro" id="IPR036864">
    <property type="entry name" value="Zn2-C6_fun-type_DNA-bd_sf"/>
</dbReference>
<dbReference type="InterPro" id="IPR007219">
    <property type="entry name" value="XnlR_reg_dom"/>
</dbReference>
<dbReference type="GO" id="GO:0008270">
    <property type="term" value="F:zinc ion binding"/>
    <property type="evidence" value="ECO:0007669"/>
    <property type="project" value="InterPro"/>
</dbReference>
<dbReference type="PANTHER" id="PTHR31001">
    <property type="entry name" value="UNCHARACTERIZED TRANSCRIPTIONAL REGULATORY PROTEIN"/>
    <property type="match status" value="1"/>
</dbReference>
<comment type="caution">
    <text evidence="6">The sequence shown here is derived from an EMBL/GenBank/DDBJ whole genome shotgun (WGS) entry which is preliminary data.</text>
</comment>